<proteinExistence type="predicted"/>
<feature type="transmembrane region" description="Helical" evidence="1">
    <location>
        <begin position="308"/>
        <end position="327"/>
    </location>
</feature>
<keyword evidence="1" id="KW-1133">Transmembrane helix</keyword>
<feature type="transmembrane region" description="Helical" evidence="1">
    <location>
        <begin position="204"/>
        <end position="229"/>
    </location>
</feature>
<feature type="transmembrane region" description="Helical" evidence="1">
    <location>
        <begin position="102"/>
        <end position="120"/>
    </location>
</feature>
<dbReference type="EMBL" id="CP019454">
    <property type="protein sequence ID" value="AUW95283.1"/>
    <property type="molecule type" value="Genomic_DNA"/>
</dbReference>
<evidence type="ECO:0000313" key="2">
    <source>
        <dbReference type="EMBL" id="AUW95283.1"/>
    </source>
</evidence>
<keyword evidence="3" id="KW-1185">Reference proteome</keyword>
<sequence>MKSHGSQNAYIIADKRELSTSAHLIPWFWIVRVFLASRALYLIIIWIIPALTVGHDVYGGGKGFHQPWGQWLLQSLYNADSGFYWTIATHGYDHARFNTHHLYNWAFFPLYSWITRWVAIPLGPHAIIPVGIILSNAFFFMALVVLYRWMSRYTSPKNSRFGVLLAAFNPMTPYFAAYRAASLFFLLVVATLDAIDRRAWGWALVWGALASLTKNTGILLAIPYAFALWTRPWTASLWRRWAWFVSGIGFGVGFVVVGLIDAHVAGTPVAFLKIQAAWGRESAFPFYETLHWMRNPVNALTASGGWSLPIWAIFLSVITGLLALWMLRERIWWPAAWYMGLTVILANSYNMFEGIPRFIAELPPWYLGLTLWQHQAHKRELVLMVTIASMVLYCVLWVLGVHAVQN</sequence>
<feature type="transmembrane region" description="Helical" evidence="1">
    <location>
        <begin position="27"/>
        <end position="48"/>
    </location>
</feature>
<feature type="transmembrane region" description="Helical" evidence="1">
    <location>
        <begin position="381"/>
        <end position="404"/>
    </location>
</feature>
<protein>
    <recommendedName>
        <fullName evidence="4">Glycosyltransferase RgtA/B/C/D-like domain-containing protein</fullName>
    </recommendedName>
</protein>
<reference evidence="2 3" key="1">
    <citation type="journal article" date="2019" name="Sci. Rep.">
        <title>Sulfobacillus thermotolerans: new insights into resistance and metabolic capacities of acidophilic chemolithotrophs.</title>
        <authorList>
            <person name="Panyushkina A.E."/>
            <person name="Babenko V.V."/>
            <person name="Nikitina A.S."/>
            <person name="Selezneva O.V."/>
            <person name="Tsaplina I.A."/>
            <person name="Letarova M.A."/>
            <person name="Kostryukova E.S."/>
            <person name="Letarov A.V."/>
        </authorList>
    </citation>
    <scope>NUCLEOTIDE SEQUENCE [LARGE SCALE GENOMIC DNA]</scope>
    <source>
        <strain evidence="2 3">Kr1</strain>
    </source>
</reference>
<evidence type="ECO:0000313" key="3">
    <source>
        <dbReference type="Proteomes" id="UP000325292"/>
    </source>
</evidence>
<keyword evidence="1" id="KW-0472">Membrane</keyword>
<organism evidence="2 3">
    <name type="scientific">Sulfobacillus thermotolerans</name>
    <dbReference type="NCBI Taxonomy" id="338644"/>
    <lineage>
        <taxon>Bacteria</taxon>
        <taxon>Bacillati</taxon>
        <taxon>Bacillota</taxon>
        <taxon>Clostridia</taxon>
        <taxon>Eubacteriales</taxon>
        <taxon>Clostridiales Family XVII. Incertae Sedis</taxon>
        <taxon>Sulfobacillus</taxon>
    </lineage>
</organism>
<feature type="transmembrane region" description="Helical" evidence="1">
    <location>
        <begin position="171"/>
        <end position="192"/>
    </location>
</feature>
<feature type="transmembrane region" description="Helical" evidence="1">
    <location>
        <begin position="241"/>
        <end position="260"/>
    </location>
</feature>
<dbReference type="Proteomes" id="UP000325292">
    <property type="component" value="Chromosome"/>
</dbReference>
<evidence type="ECO:0008006" key="4">
    <source>
        <dbReference type="Google" id="ProtNLM"/>
    </source>
</evidence>
<feature type="transmembrane region" description="Helical" evidence="1">
    <location>
        <begin position="126"/>
        <end position="150"/>
    </location>
</feature>
<keyword evidence="1" id="KW-0812">Transmembrane</keyword>
<name>A0ABM6RV08_9FIRM</name>
<evidence type="ECO:0000256" key="1">
    <source>
        <dbReference type="SAM" id="Phobius"/>
    </source>
</evidence>
<gene>
    <name evidence="2" type="ORF">BXT84_16060</name>
</gene>
<accession>A0ABM6RV08</accession>